<evidence type="ECO:0000256" key="1">
    <source>
        <dbReference type="ARBA" id="ARBA00023295"/>
    </source>
</evidence>
<sequence length="1864" mass="195649">MGGWLKRHRTTASALVIALLSGSLLAVAALHPGFPISDVQLTSRDVWVTNGEELLGGRLNRQIDELNGSVVAGSPNFDVLQDGDTLFLHNPDAGRLESVSPATTEVTSAIDVPKGAEIHYGGTNIAIMSPEGDLWVITAVGDLQFNFVSTPPLLKLGEGGHAVVTHDGAVIAVSPDEKTLYRMETLADAPVETAFPAVGEFQLSAVGDRAVVFDQSTNELVTEDATVYDLGDTPVLKLQQVSDENDSALLATGDSLVAVDLDDGEMTTSSTKIEKAVTGPEQVSSPVYLDGCSHGAWAGAQVYLEVCDGQQSQVSEIPNPTAGSTLEFRVNRSVIALNDLDNGNTWLLEENMRLVDNWDDITPPEEQESEEEGDDKSAIQSFEDTIAERTENNRPPTAVDDDYGIRPGRTTVLPLLDNDTDPDGDVLVISAYESINEASGRLDPIDGGRALQFTPEPGFVGTLAFGYTIDDGRGGLDQARVSARVVPEESNEAPVSIRDSGVSVEANQTINYNVLTNFRDPDGDDLFLVGAAATSADLVRFTPDGFVTFTHQTSELGEKEINFQVSDGHGSSTAGTLTVKVEPTGTLNPVGTPDFATVFVGETAVVEPLLNDLSPSGAQLSLVAIEEPGDGATASFNTDLSTITFTSTKAGIYYLKYTLAAGGNNSVGLVRVDVRARPADDQIPPVAVKDTAYLRGDAPVTVSVLANDVSPLGRVLAVQSVDVAPELTAKGLVVELLGSTLVRITSPAALTEQVDFSYTISDGVSSAAAGVTVVPVPALTKHQPPVAANDTAKVRVGDITALDVLANDFHPDDTTMTLDTTLVTPPAAGLAFISDNVMRFQAPEEPGEYRVDYRVLDPFNETATATAVFTVTDLDTEGNRDPVPQPLVARVLTGGNIRVDLPLNGIDPDGDSVQLNTFPTNPALGTIIESGNDYFVYEASDAATGTDTFSYQVYDSFGGTGEAEIKIGVIPPPPELSDPSAVPDAVSIRPGRIAQVDLTANDSDPQGAVLKVSKTLVDVPDGVEAKVVSGQYLVVTAPDEEQSFSLRYELTNDRGGKSMSYVLVQVSAEAPLVPPSAKDLPITPKEIAGKDSLTVDLFDGFAFNPAGATEDLVVTLEGPNAGAGALLETNGTVQVTPGATRQAIAYRVTNEADDLSAMAFILVPAAVKESFDDPPIIDPALPIQYVNMNETKEWNLSDIVVVPSGRDAWIPDSSTVSAVQGNGDPSYVDQDTLRFTPPPDYRGPAAINFRVFDGDSAEDPKGISANLRLNIIVGDPEFRDTPPEFTTPSPQVELGETTVIDLRASTGHPNPQILQEVTYSDLVGATAGLSASLSGSQLTMSTPRNAKKGSTYTLNVTLRWDRFEVPGQINVTVVGSSKPLAVAVTDVLETQRGDGAVKANVLSNDSNPYQTTNEPLVIVDAVVQNTGEPATISHTASTVTVQPNPALKSGVIEVVYTVRDATEDKDRYVNGTMTLVVSDVPDPVAKPTRDGNSAVGGDQSATFRFIAPAANGKPITSYEVRTTPAAAVPTTCVAGAACTISGLVNGTPYTFSARAVNEHGPGAWSQNSDQVTPYGTPAQVTPSLTTGDKWATANITATWPAVGGTGGTTTYDWTTNSGKSGSTTGTSATFAENAGEFTITVSARNDGGKRGPSGTSNVLTVFTQPIPTAPQSVSTPAGGEGPMTLTWNWTAPANATPDAAGDGLEYVWSTNSGQSGTTTGLSASIEVDDNGGDRSLTVYARNASGDGPGVSSGTTTVTQPPPPPPPPAEPEITVSEGGPAVNYGYPGSQHYHVEARNFEPNAQFVGNCYHEGSEFYPSKYRSDKVTLLRFDSNGDFSGDLGCYNIRGGGKKVVINGTTSNTTSW</sequence>
<keyword evidence="1" id="KW-0378">Hydrolase</keyword>
<proteinExistence type="predicted"/>
<feature type="signal peptide" evidence="4">
    <location>
        <begin position="1"/>
        <end position="28"/>
    </location>
</feature>
<feature type="compositionally biased region" description="Pro residues" evidence="3">
    <location>
        <begin position="1759"/>
        <end position="1769"/>
    </location>
</feature>
<feature type="region of interest" description="Disordered" evidence="3">
    <location>
        <begin position="1741"/>
        <end position="1770"/>
    </location>
</feature>
<evidence type="ECO:0000256" key="2">
    <source>
        <dbReference type="ARBA" id="ARBA00023326"/>
    </source>
</evidence>
<dbReference type="SUPFAM" id="SSF49265">
    <property type="entry name" value="Fibronectin type III"/>
    <property type="match status" value="1"/>
</dbReference>
<dbReference type="CDD" id="cd00063">
    <property type="entry name" value="FN3"/>
    <property type="match status" value="1"/>
</dbReference>
<gene>
    <name evidence="6" type="ORF">HD599_002254</name>
</gene>
<dbReference type="RefSeq" id="WP_184237555.1">
    <property type="nucleotide sequence ID" value="NZ_JACHMJ010000001.1"/>
</dbReference>
<evidence type="ECO:0000313" key="6">
    <source>
        <dbReference type="EMBL" id="MBB5843931.1"/>
    </source>
</evidence>
<dbReference type="SUPFAM" id="SSF51004">
    <property type="entry name" value="C-terminal (heme d1) domain of cytochrome cd1-nitrite reductase"/>
    <property type="match status" value="1"/>
</dbReference>
<reference evidence="6 7" key="1">
    <citation type="submission" date="2020-08" db="EMBL/GenBank/DDBJ databases">
        <title>Sequencing the genomes of 1000 actinobacteria strains.</title>
        <authorList>
            <person name="Klenk H.-P."/>
        </authorList>
    </citation>
    <scope>NUCLEOTIDE SEQUENCE [LARGE SCALE GENOMIC DNA]</scope>
    <source>
        <strain evidence="6 7">DSM 105784</strain>
    </source>
</reference>
<dbReference type="InterPro" id="IPR011048">
    <property type="entry name" value="Haem_d1_sf"/>
</dbReference>
<accession>A0A841AQ87</accession>
<dbReference type="GO" id="GO:0016798">
    <property type="term" value="F:hydrolase activity, acting on glycosyl bonds"/>
    <property type="evidence" value="ECO:0007669"/>
    <property type="project" value="UniProtKB-KW"/>
</dbReference>
<dbReference type="Gene3D" id="2.60.40.10">
    <property type="entry name" value="Immunoglobulins"/>
    <property type="match status" value="1"/>
</dbReference>
<dbReference type="PROSITE" id="PS50853">
    <property type="entry name" value="FN3"/>
    <property type="match status" value="1"/>
</dbReference>
<keyword evidence="4" id="KW-0732">Signal</keyword>
<dbReference type="GO" id="GO:0000272">
    <property type="term" value="P:polysaccharide catabolic process"/>
    <property type="evidence" value="ECO:0007669"/>
    <property type="project" value="UniProtKB-KW"/>
</dbReference>
<evidence type="ECO:0000313" key="7">
    <source>
        <dbReference type="Proteomes" id="UP000536685"/>
    </source>
</evidence>
<feature type="compositionally biased region" description="Low complexity" evidence="3">
    <location>
        <begin position="1749"/>
        <end position="1758"/>
    </location>
</feature>
<organism evidence="6 7">
    <name type="scientific">Conyzicola lurida</name>
    <dbReference type="NCBI Taxonomy" id="1172621"/>
    <lineage>
        <taxon>Bacteria</taxon>
        <taxon>Bacillati</taxon>
        <taxon>Actinomycetota</taxon>
        <taxon>Actinomycetes</taxon>
        <taxon>Micrococcales</taxon>
        <taxon>Microbacteriaceae</taxon>
        <taxon>Conyzicola</taxon>
    </lineage>
</organism>
<dbReference type="Gene3D" id="2.60.40.2810">
    <property type="match status" value="1"/>
</dbReference>
<dbReference type="EMBL" id="JACHMJ010000001">
    <property type="protein sequence ID" value="MBB5843931.1"/>
    <property type="molecule type" value="Genomic_DNA"/>
</dbReference>
<feature type="region of interest" description="Disordered" evidence="3">
    <location>
        <begin position="386"/>
        <end position="406"/>
    </location>
</feature>
<dbReference type="Pfam" id="PF00041">
    <property type="entry name" value="fn3"/>
    <property type="match status" value="1"/>
</dbReference>
<feature type="domain" description="Fibronectin type-III" evidence="5">
    <location>
        <begin position="1483"/>
        <end position="1579"/>
    </location>
</feature>
<dbReference type="InterPro" id="IPR003961">
    <property type="entry name" value="FN3_dom"/>
</dbReference>
<keyword evidence="2" id="KW-0624">Polysaccharide degradation</keyword>
<dbReference type="SMART" id="SM00060">
    <property type="entry name" value="FN3"/>
    <property type="match status" value="3"/>
</dbReference>
<evidence type="ECO:0000256" key="3">
    <source>
        <dbReference type="SAM" id="MobiDB-lite"/>
    </source>
</evidence>
<dbReference type="Gene3D" id="2.60.40.3440">
    <property type="match status" value="1"/>
</dbReference>
<name>A0A841AQ87_9MICO</name>
<feature type="chain" id="PRO_5039322739" description="Fibronectin type-III domain-containing protein" evidence="4">
    <location>
        <begin position="29"/>
        <end position="1864"/>
    </location>
</feature>
<keyword evidence="7" id="KW-1185">Reference proteome</keyword>
<keyword evidence="2" id="KW-0119">Carbohydrate metabolism</keyword>
<dbReference type="InterPro" id="IPR036116">
    <property type="entry name" value="FN3_sf"/>
</dbReference>
<dbReference type="Pfam" id="PF17963">
    <property type="entry name" value="Big_9"/>
    <property type="match status" value="5"/>
</dbReference>
<keyword evidence="1" id="KW-0326">Glycosidase</keyword>
<protein>
    <recommendedName>
        <fullName evidence="5">Fibronectin type-III domain-containing protein</fullName>
    </recommendedName>
</protein>
<evidence type="ECO:0000259" key="5">
    <source>
        <dbReference type="PROSITE" id="PS50853"/>
    </source>
</evidence>
<dbReference type="InterPro" id="IPR013783">
    <property type="entry name" value="Ig-like_fold"/>
</dbReference>
<evidence type="ECO:0000256" key="4">
    <source>
        <dbReference type="SAM" id="SignalP"/>
    </source>
</evidence>
<dbReference type="Proteomes" id="UP000536685">
    <property type="component" value="Unassembled WGS sequence"/>
</dbReference>
<comment type="caution">
    <text evidence="6">The sequence shown here is derived from an EMBL/GenBank/DDBJ whole genome shotgun (WGS) entry which is preliminary data.</text>
</comment>
<dbReference type="NCBIfam" id="NF012211">
    <property type="entry name" value="tand_rpt_95"/>
    <property type="match status" value="3"/>
</dbReference>